<dbReference type="InterPro" id="IPR018800">
    <property type="entry name" value="PRCC"/>
</dbReference>
<feature type="compositionally biased region" description="Acidic residues" evidence="1">
    <location>
        <begin position="158"/>
        <end position="167"/>
    </location>
</feature>
<feature type="region of interest" description="Disordered" evidence="1">
    <location>
        <begin position="1"/>
        <end position="210"/>
    </location>
</feature>
<sequence length="523" mass="56753">MDSLLATYASSDEDEQEVKHERSEISVGKTSTSLSSSLPPPKSSSSSSLFSFLPPPKPHVPTPPSQTLTHPSPSKPITQLHKQEVKQENQSQSRSKETPKPPSSSSSSSIFSFLPPPKSKNSDPFALANLSSTPNPKPKKIIHLKLPVNPSRRKSKDSDDDDDDDDKEREGKTKATESVTETASVESFLSSIPAPKNSSTLGSLPSATGSGRRSILQADVTASFNSNAYSSNAEVGVIDNGQVVEGLSSASLGDVGNSAEYVVESGDGCDTSGWVSSSANYENYEGYAGYGNYDYYGQYESNWGDGSTTVVPSDVAGTVESVVKVPGKRGRNDVPQEIIEVKQDELIKNRPREDQVRLTGIAFGPSYQQCQQNFVFAWALHAHVQSLVALVLALGSTLGIVDLVSLSCRLSRVDILISHSSLVYSYSSFAYGICGLELIENASTGSKKPRIISFLVVLWDFSGYYAISKMLPVSTKGKPSKLMKRKHQISSLYFDMRQKEMELAERRAKGFLTKAETQAKYGW</sequence>
<dbReference type="PANTHER" id="PTHR13621">
    <property type="entry name" value="PROLINE-RICH PROTEIN PRCC"/>
    <property type="match status" value="1"/>
</dbReference>
<dbReference type="PANTHER" id="PTHR13621:SF2">
    <property type="entry name" value="PROLINE-RICH PROTEIN PRCC"/>
    <property type="match status" value="1"/>
</dbReference>
<keyword evidence="3" id="KW-1185">Reference proteome</keyword>
<feature type="compositionally biased region" description="Low complexity" evidence="1">
    <location>
        <begin position="30"/>
        <end position="52"/>
    </location>
</feature>
<feature type="non-terminal residue" evidence="2">
    <location>
        <position position="1"/>
    </location>
</feature>
<name>A0A6A4LXM0_9ERIC</name>
<protein>
    <recommendedName>
        <fullName evidence="4">Proline-rich protein PRCC</fullName>
    </recommendedName>
</protein>
<feature type="compositionally biased region" description="Pro residues" evidence="1">
    <location>
        <begin position="53"/>
        <end position="64"/>
    </location>
</feature>
<dbReference type="GO" id="GO:0005634">
    <property type="term" value="C:nucleus"/>
    <property type="evidence" value="ECO:0007669"/>
    <property type="project" value="TreeGrafter"/>
</dbReference>
<evidence type="ECO:0000313" key="2">
    <source>
        <dbReference type="EMBL" id="KAE9460844.1"/>
    </source>
</evidence>
<dbReference type="EMBL" id="QEFC01000997">
    <property type="protein sequence ID" value="KAE9460844.1"/>
    <property type="molecule type" value="Genomic_DNA"/>
</dbReference>
<proteinExistence type="predicted"/>
<evidence type="ECO:0000256" key="1">
    <source>
        <dbReference type="SAM" id="MobiDB-lite"/>
    </source>
</evidence>
<gene>
    <name evidence="2" type="ORF">C3L33_07221</name>
</gene>
<dbReference type="Proteomes" id="UP000428333">
    <property type="component" value="Linkage Group LG04"/>
</dbReference>
<dbReference type="AlphaFoldDB" id="A0A6A4LXM0"/>
<evidence type="ECO:0000313" key="3">
    <source>
        <dbReference type="Proteomes" id="UP000428333"/>
    </source>
</evidence>
<dbReference type="Pfam" id="PF10253">
    <property type="entry name" value="PRCC"/>
    <property type="match status" value="1"/>
</dbReference>
<accession>A0A6A4LXM0</accession>
<feature type="compositionally biased region" description="Low complexity" evidence="1">
    <location>
        <begin position="103"/>
        <end position="113"/>
    </location>
</feature>
<organism evidence="2 3">
    <name type="scientific">Rhododendron williamsianum</name>
    <dbReference type="NCBI Taxonomy" id="262921"/>
    <lineage>
        <taxon>Eukaryota</taxon>
        <taxon>Viridiplantae</taxon>
        <taxon>Streptophyta</taxon>
        <taxon>Embryophyta</taxon>
        <taxon>Tracheophyta</taxon>
        <taxon>Spermatophyta</taxon>
        <taxon>Magnoliopsida</taxon>
        <taxon>eudicotyledons</taxon>
        <taxon>Gunneridae</taxon>
        <taxon>Pentapetalae</taxon>
        <taxon>asterids</taxon>
        <taxon>Ericales</taxon>
        <taxon>Ericaceae</taxon>
        <taxon>Ericoideae</taxon>
        <taxon>Rhodoreae</taxon>
        <taxon>Rhododendron</taxon>
    </lineage>
</organism>
<dbReference type="OrthoDB" id="206969at2759"/>
<feature type="compositionally biased region" description="Polar residues" evidence="1">
    <location>
        <begin position="65"/>
        <end position="77"/>
    </location>
</feature>
<evidence type="ECO:0008006" key="4">
    <source>
        <dbReference type="Google" id="ProtNLM"/>
    </source>
</evidence>
<feature type="compositionally biased region" description="Polar residues" evidence="1">
    <location>
        <begin position="176"/>
        <end position="210"/>
    </location>
</feature>
<reference evidence="2 3" key="1">
    <citation type="journal article" date="2019" name="Genome Biol. Evol.">
        <title>The Rhododendron genome and chromosomal organization provide insight into shared whole-genome duplications across the heath family (Ericaceae).</title>
        <authorList>
            <person name="Soza V.L."/>
            <person name="Lindsley D."/>
            <person name="Waalkes A."/>
            <person name="Ramage E."/>
            <person name="Patwardhan R.P."/>
            <person name="Burton J.N."/>
            <person name="Adey A."/>
            <person name="Kumar A."/>
            <person name="Qiu R."/>
            <person name="Shendure J."/>
            <person name="Hall B."/>
        </authorList>
    </citation>
    <scope>NUCLEOTIDE SEQUENCE [LARGE SCALE GENOMIC DNA]</scope>
    <source>
        <strain evidence="2">RSF 1966-606</strain>
    </source>
</reference>
<comment type="caution">
    <text evidence="2">The sequence shown here is derived from an EMBL/GenBank/DDBJ whole genome shotgun (WGS) entry which is preliminary data.</text>
</comment>